<dbReference type="SUPFAM" id="SSF56672">
    <property type="entry name" value="DNA/RNA polymerases"/>
    <property type="match status" value="1"/>
</dbReference>
<keyword evidence="4 13" id="KW-0158">Chromosome</keyword>
<feature type="region of interest" description="Disordered" evidence="14">
    <location>
        <begin position="73"/>
        <end position="107"/>
    </location>
</feature>
<feature type="domain" description="Reverse transcriptase" evidence="15">
    <location>
        <begin position="616"/>
        <end position="998"/>
    </location>
</feature>
<dbReference type="eggNOG" id="KOG1005">
    <property type="taxonomic scope" value="Eukaryota"/>
</dbReference>
<protein>
    <recommendedName>
        <fullName evidence="3 13">Telomerase reverse transcriptase</fullName>
        <ecNumber evidence="2 13">2.7.7.49</ecNumber>
    </recommendedName>
    <alternativeName>
        <fullName evidence="13">Telomerase catalytic subunit</fullName>
    </alternativeName>
</protein>
<feature type="compositionally biased region" description="Basic and acidic residues" evidence="14">
    <location>
        <begin position="777"/>
        <end position="788"/>
    </location>
</feature>
<dbReference type="PRINTS" id="PR01365">
    <property type="entry name" value="TELOMERASERT"/>
</dbReference>
<dbReference type="STRING" id="663331.D4B1T6"/>
<dbReference type="GO" id="GO:0042162">
    <property type="term" value="F:telomeric DNA binding"/>
    <property type="evidence" value="ECO:0007669"/>
    <property type="project" value="TreeGrafter"/>
</dbReference>
<keyword evidence="8 13" id="KW-0460">Magnesium</keyword>
<dbReference type="EMBL" id="ABSU01000027">
    <property type="protein sequence ID" value="EFE30718.1"/>
    <property type="molecule type" value="Genomic_DNA"/>
</dbReference>
<dbReference type="HOGENOM" id="CLU_001996_0_1_1"/>
<keyword evidence="7 13" id="KW-0479">Metal-binding</keyword>
<dbReference type="GO" id="GO:0000333">
    <property type="term" value="C:telomerase catalytic core complex"/>
    <property type="evidence" value="ECO:0007669"/>
    <property type="project" value="TreeGrafter"/>
</dbReference>
<dbReference type="Proteomes" id="UP000008866">
    <property type="component" value="Unassembled WGS sequence"/>
</dbReference>
<dbReference type="GO" id="GO:0046872">
    <property type="term" value="F:metal ion binding"/>
    <property type="evidence" value="ECO:0007669"/>
    <property type="project" value="UniProtKB-KW"/>
</dbReference>
<comment type="caution">
    <text evidence="16">The sequence shown here is derived from an EMBL/GenBank/DDBJ whole genome shotgun (WGS) entry which is preliminary data.</text>
</comment>
<feature type="region of interest" description="Disordered" evidence="14">
    <location>
        <begin position="1"/>
        <end position="28"/>
    </location>
</feature>
<dbReference type="InterPro" id="IPR000477">
    <property type="entry name" value="RT_dom"/>
</dbReference>
<name>D4B1T6_ARTBC</name>
<dbReference type="EC" id="2.7.7.49" evidence="2 13"/>
<sequence>MGRRKRSQGHGDGDGDSNGDGDGGDSAPQDAEIRQAVLAFYYPRLLSLRTYLLELLPACSTARRRRIELVGREQTQLKTRQRKKQKTDGVPGGRDAAGGDAGDAGDSRQRLADLLDSTIVGISKPASPAVSVLRQRELAAFTQSQAMASNFDATDVGASTDIADVVNFAIYSLFNPAGPQVTPQHILSHGYQRAAEPMAAHRECGFASGIPGIVPKLPNRSVSMLKSAPWTDVMDMLGDNSEDIMLHLLLDCGLFIRLQGQSYYQLSVDILILTGTGTTLSSMETLDALKKKDAPRKPNEVVFVRRRMFYSRPALNAKGEPKMGLQHIHVLNRYPETSINHTVHVMKHIFPRQFGLHNVFTSTVTRTETTMPFKDYSLREQEIALKPGDKIPRRLRGRLVELIQRMQKRHARCSYVELLRHYCPKKTINNGNEKVSMTDYATPTHAVSAFCRAVLQKVIPHELYGRGEDGLHNRAVVMRNVDRFLSLRRFETMSLHEVVQGLRIGCVAWLSPPCQQGGCTDQGQPGNHNHNHNHHHHTNHKLALSDYRKRTEIFLELIYYLFDSLLIPLVRSNFYLTESSTYKHRLFYFRHDVWKRLSEPVMADLKSTLFQGIKHSKAERLLNGESLGYCHIRLLPKSQGARPIANLRRRPVLKNNKGRSGHGQSFLGSSINSQLDPLFQVLCYERDQCPESVGSGLSSTAAMYPRLKKFKEQIKASPTRANGPLYFVKLDVQACFDTIPQARLMQLVDTLVVDDSYRLSKHTEFHPSIITSGPSREQVKQQPREPNRNKPTRRFVWRAAASDDFQPVFDAVSSSSSTTPGQCSSSNNNNSSSSSSSSSSNRKSRCGGAPAVYVENGWHRTHTRDDLLALLEKHIRNNLVKIGKKYYRQKRGIPQGSVVSNLLCNFFYGQHEEERLGFLREPQASAPVLLMRYVDDYLLISTDRRLAERFLQVMLDGDEEFGISVAPEKTLVNFDVNIAGRHIPRLEGRQLLFCGALIDVKSLALTRDRSATSLIIDAGAGSRADRAKGKNGAVSTHDSLTVNMTRPPGQEFTRKALKAFQMQAQTMFLDTKHSSSAVVLASLFRCFAECALKTRVYYQVMQRYSSARSRSCSPGLLISTITAVLEYGACRVRTAPAASGVPAGFECSVTPRQPHPLSLHRPSTALLLTIASTHRLYHNISINIFIDISNINIDVAFFYIV</sequence>
<evidence type="ECO:0000256" key="6">
    <source>
        <dbReference type="ARBA" id="ARBA00022695"/>
    </source>
</evidence>
<dbReference type="OMA" id="FDTIPQE"/>
<dbReference type="KEGG" id="abe:ARB_02417"/>
<evidence type="ECO:0000256" key="2">
    <source>
        <dbReference type="ARBA" id="ARBA00012493"/>
    </source>
</evidence>
<evidence type="ECO:0000259" key="15">
    <source>
        <dbReference type="PROSITE" id="PS50878"/>
    </source>
</evidence>
<comment type="function">
    <text evidence="13">Telomerase is a ribonucleoprotein enzyme essential for the replication of chromosome termini in most eukaryotes. It elongates telomeres. It is a reverse transcriptase that adds simple sequence repeats to chromosome ends by copying a template sequence within the RNA component of the enzyme.</text>
</comment>
<evidence type="ECO:0000256" key="5">
    <source>
        <dbReference type="ARBA" id="ARBA00022679"/>
    </source>
</evidence>
<dbReference type="Pfam" id="PF00078">
    <property type="entry name" value="RVT_1"/>
    <property type="match status" value="1"/>
</dbReference>
<evidence type="ECO:0000256" key="7">
    <source>
        <dbReference type="ARBA" id="ARBA00022723"/>
    </source>
</evidence>
<comment type="catalytic activity">
    <reaction evidence="12 13">
        <text>DNA(n) + a 2'-deoxyribonucleoside 5'-triphosphate = DNA(n+1) + diphosphate</text>
        <dbReference type="Rhea" id="RHEA:22508"/>
        <dbReference type="Rhea" id="RHEA-COMP:17339"/>
        <dbReference type="Rhea" id="RHEA-COMP:17340"/>
        <dbReference type="ChEBI" id="CHEBI:33019"/>
        <dbReference type="ChEBI" id="CHEBI:61560"/>
        <dbReference type="ChEBI" id="CHEBI:173112"/>
        <dbReference type="EC" id="2.7.7.49"/>
    </reaction>
</comment>
<keyword evidence="10 13" id="KW-0695">RNA-directed DNA polymerase</keyword>
<evidence type="ECO:0000256" key="11">
    <source>
        <dbReference type="ARBA" id="ARBA00023242"/>
    </source>
</evidence>
<evidence type="ECO:0000256" key="13">
    <source>
        <dbReference type="RuleBase" id="RU365061"/>
    </source>
</evidence>
<dbReference type="GO" id="GO:0007004">
    <property type="term" value="P:telomere maintenance via telomerase"/>
    <property type="evidence" value="ECO:0007669"/>
    <property type="project" value="TreeGrafter"/>
</dbReference>
<evidence type="ECO:0000256" key="12">
    <source>
        <dbReference type="ARBA" id="ARBA00048173"/>
    </source>
</evidence>
<comment type="similarity">
    <text evidence="1 13">Belongs to the reverse transcriptase family. Telomerase subfamily.</text>
</comment>
<organism evidence="16 17">
    <name type="scientific">Arthroderma benhamiae (strain ATCC MYA-4681 / CBS 112371)</name>
    <name type="common">Trichophyton mentagrophytes</name>
    <dbReference type="NCBI Taxonomy" id="663331"/>
    <lineage>
        <taxon>Eukaryota</taxon>
        <taxon>Fungi</taxon>
        <taxon>Dikarya</taxon>
        <taxon>Ascomycota</taxon>
        <taxon>Pezizomycotina</taxon>
        <taxon>Eurotiomycetes</taxon>
        <taxon>Eurotiomycetidae</taxon>
        <taxon>Onygenales</taxon>
        <taxon>Arthrodermataceae</taxon>
        <taxon>Trichophyton</taxon>
    </lineage>
</organism>
<dbReference type="Gene3D" id="3.30.70.2630">
    <property type="match status" value="1"/>
</dbReference>
<comment type="subcellular location">
    <subcellularLocation>
        <location evidence="13">Nucleus</location>
    </subcellularLocation>
    <subcellularLocation>
        <location evidence="13">Chromosome</location>
        <location evidence="13">Telomere</location>
    </subcellularLocation>
</comment>
<keyword evidence="17" id="KW-1185">Reference proteome</keyword>
<dbReference type="PANTHER" id="PTHR12066">
    <property type="entry name" value="TELOMERASE REVERSE TRANSCRIPTASE"/>
    <property type="match status" value="1"/>
</dbReference>
<dbReference type="GO" id="GO:0003720">
    <property type="term" value="F:telomerase activity"/>
    <property type="evidence" value="ECO:0007669"/>
    <property type="project" value="InterPro"/>
</dbReference>
<evidence type="ECO:0000256" key="8">
    <source>
        <dbReference type="ARBA" id="ARBA00022842"/>
    </source>
</evidence>
<evidence type="ECO:0000256" key="3">
    <source>
        <dbReference type="ARBA" id="ARBA00016182"/>
    </source>
</evidence>
<dbReference type="InterPro" id="IPR021891">
    <property type="entry name" value="Telomerase_RBD"/>
</dbReference>
<accession>D4B1T6</accession>
<dbReference type="SMART" id="SM00975">
    <property type="entry name" value="Telomerase_RBD"/>
    <property type="match status" value="1"/>
</dbReference>
<evidence type="ECO:0000313" key="16">
    <source>
        <dbReference type="EMBL" id="EFE30718.1"/>
    </source>
</evidence>
<evidence type="ECO:0000313" key="17">
    <source>
        <dbReference type="Proteomes" id="UP000008866"/>
    </source>
</evidence>
<gene>
    <name evidence="16" type="ORF">ARB_02417</name>
</gene>
<dbReference type="GO" id="GO:0070034">
    <property type="term" value="F:telomerase RNA binding"/>
    <property type="evidence" value="ECO:0007669"/>
    <property type="project" value="TreeGrafter"/>
</dbReference>
<evidence type="ECO:0000256" key="10">
    <source>
        <dbReference type="ARBA" id="ARBA00022918"/>
    </source>
</evidence>
<dbReference type="CDD" id="cd01648">
    <property type="entry name" value="TERT"/>
    <property type="match status" value="1"/>
</dbReference>
<feature type="region of interest" description="Disordered" evidence="14">
    <location>
        <begin position="765"/>
        <end position="793"/>
    </location>
</feature>
<dbReference type="Gene3D" id="1.10.132.70">
    <property type="match status" value="1"/>
</dbReference>
<evidence type="ECO:0000256" key="4">
    <source>
        <dbReference type="ARBA" id="ARBA00022454"/>
    </source>
</evidence>
<keyword evidence="9 13" id="KW-0779">Telomere</keyword>
<evidence type="ECO:0000256" key="14">
    <source>
        <dbReference type="SAM" id="MobiDB-lite"/>
    </source>
</evidence>
<dbReference type="Pfam" id="PF12009">
    <property type="entry name" value="Telomerase_RBD"/>
    <property type="match status" value="1"/>
</dbReference>
<proteinExistence type="inferred from homology"/>
<dbReference type="RefSeq" id="XP_003011358.1">
    <property type="nucleotide sequence ID" value="XM_003011312.1"/>
</dbReference>
<keyword evidence="5 13" id="KW-0808">Transferase</keyword>
<dbReference type="PROSITE" id="PS50878">
    <property type="entry name" value="RT_POL"/>
    <property type="match status" value="1"/>
</dbReference>
<reference evidence="17" key="1">
    <citation type="journal article" date="2011" name="Genome Biol.">
        <title>Comparative and functional genomics provide insights into the pathogenicity of dermatophytic fungi.</title>
        <authorList>
            <person name="Burmester A."/>
            <person name="Shelest E."/>
            <person name="Gloeckner G."/>
            <person name="Heddergott C."/>
            <person name="Schindler S."/>
            <person name="Staib P."/>
            <person name="Heidel A."/>
            <person name="Felder M."/>
            <person name="Petzold A."/>
            <person name="Szafranski K."/>
            <person name="Feuermann M."/>
            <person name="Pedruzzi I."/>
            <person name="Priebe S."/>
            <person name="Groth M."/>
            <person name="Winkler R."/>
            <person name="Li W."/>
            <person name="Kniemeyer O."/>
            <person name="Schroeckh V."/>
            <person name="Hertweck C."/>
            <person name="Hube B."/>
            <person name="White T.C."/>
            <person name="Platzer M."/>
            <person name="Guthke R."/>
            <person name="Heitman J."/>
            <person name="Woestemeyer J."/>
            <person name="Zipfel P.F."/>
            <person name="Monod M."/>
            <person name="Brakhage A.A."/>
        </authorList>
    </citation>
    <scope>NUCLEOTIDE SEQUENCE [LARGE SCALE GENOMIC DNA]</scope>
    <source>
        <strain evidence="17">ATCC MYA-4681 / CBS 112371</strain>
    </source>
</reference>
<keyword evidence="11 13" id="KW-0539">Nucleus</keyword>
<dbReference type="GeneID" id="9524259"/>
<feature type="compositionally biased region" description="Gly residues" evidence="14">
    <location>
        <begin position="90"/>
        <end position="102"/>
    </location>
</feature>
<feature type="compositionally biased region" description="Low complexity" evidence="14">
    <location>
        <begin position="813"/>
        <end position="841"/>
    </location>
</feature>
<evidence type="ECO:0000256" key="9">
    <source>
        <dbReference type="ARBA" id="ARBA00022895"/>
    </source>
</evidence>
<keyword evidence="6 13" id="KW-0548">Nucleotidyltransferase</keyword>
<dbReference type="InterPro" id="IPR003545">
    <property type="entry name" value="Telomerase_RT"/>
</dbReference>
<dbReference type="AlphaFoldDB" id="D4B1T6"/>
<dbReference type="InterPro" id="IPR043502">
    <property type="entry name" value="DNA/RNA_pol_sf"/>
</dbReference>
<dbReference type="PANTHER" id="PTHR12066:SF0">
    <property type="entry name" value="TELOMERASE REVERSE TRANSCRIPTASE"/>
    <property type="match status" value="1"/>
</dbReference>
<feature type="compositionally biased region" description="Acidic residues" evidence="14">
    <location>
        <begin position="14"/>
        <end position="23"/>
    </location>
</feature>
<evidence type="ECO:0000256" key="1">
    <source>
        <dbReference type="ARBA" id="ARBA00008001"/>
    </source>
</evidence>
<feature type="region of interest" description="Disordered" evidence="14">
    <location>
        <begin position="811"/>
        <end position="846"/>
    </location>
</feature>
<dbReference type="GO" id="GO:0000781">
    <property type="term" value="C:chromosome, telomeric region"/>
    <property type="evidence" value="ECO:0007669"/>
    <property type="project" value="UniProtKB-SubCell"/>
</dbReference>